<dbReference type="Pfam" id="PF03061">
    <property type="entry name" value="4HBT"/>
    <property type="match status" value="1"/>
</dbReference>
<name>A0A4Y9EL84_9SPHN</name>
<evidence type="ECO:0000256" key="1">
    <source>
        <dbReference type="ARBA" id="ARBA00022801"/>
    </source>
</evidence>
<dbReference type="CDD" id="cd03443">
    <property type="entry name" value="PaaI_thioesterase"/>
    <property type="match status" value="1"/>
</dbReference>
<dbReference type="GO" id="GO:0016289">
    <property type="term" value="F:acyl-CoA hydrolase activity"/>
    <property type="evidence" value="ECO:0007669"/>
    <property type="project" value="UniProtKB-ARBA"/>
</dbReference>
<keyword evidence="1" id="KW-0378">Hydrolase</keyword>
<evidence type="ECO:0000259" key="2">
    <source>
        <dbReference type="Pfam" id="PF03061"/>
    </source>
</evidence>
<keyword evidence="4" id="KW-1185">Reference proteome</keyword>
<dbReference type="InterPro" id="IPR006683">
    <property type="entry name" value="Thioestr_dom"/>
</dbReference>
<dbReference type="Gene3D" id="3.10.129.10">
    <property type="entry name" value="Hotdog Thioesterase"/>
    <property type="match status" value="1"/>
</dbReference>
<organism evidence="3 4">
    <name type="scientific">Glacieibacterium arshaanense</name>
    <dbReference type="NCBI Taxonomy" id="2511025"/>
    <lineage>
        <taxon>Bacteria</taxon>
        <taxon>Pseudomonadati</taxon>
        <taxon>Pseudomonadota</taxon>
        <taxon>Alphaproteobacteria</taxon>
        <taxon>Sphingomonadales</taxon>
        <taxon>Sphingosinicellaceae</taxon>
        <taxon>Glacieibacterium</taxon>
    </lineage>
</organism>
<gene>
    <name evidence="3" type="ORF">EUV02_12580</name>
</gene>
<reference evidence="3 4" key="1">
    <citation type="submission" date="2019-02" db="EMBL/GenBank/DDBJ databases">
        <title>Polymorphobacter sp. isolated from the lake at the Tibet of China.</title>
        <authorList>
            <person name="Li A."/>
        </authorList>
    </citation>
    <scope>NUCLEOTIDE SEQUENCE [LARGE SCALE GENOMIC DNA]</scope>
    <source>
        <strain evidence="3 4">DJ1R-1</strain>
    </source>
</reference>
<dbReference type="NCBIfam" id="TIGR00369">
    <property type="entry name" value="unchar_dom_1"/>
    <property type="match status" value="1"/>
</dbReference>
<protein>
    <submittedName>
        <fullName evidence="3">PaaI family thioesterase</fullName>
    </submittedName>
</protein>
<dbReference type="EMBL" id="SIHO01000003">
    <property type="protein sequence ID" value="TFU01140.1"/>
    <property type="molecule type" value="Genomic_DNA"/>
</dbReference>
<dbReference type="InterPro" id="IPR029069">
    <property type="entry name" value="HotDog_dom_sf"/>
</dbReference>
<sequence>MNEAVRTSLMGRALDHVPHMRALGISFRGIEDGWVELEMAYSPDLVAYPDSGVIANGAIFALMDSTAGIAVVAGLRQSMPIATIDMRLDYLHPPAPFERLIGRAQCYKYTRSMAFVRGLAYQDSIDHPVANMVGSFVLPGAS</sequence>
<evidence type="ECO:0000313" key="3">
    <source>
        <dbReference type="EMBL" id="TFU01140.1"/>
    </source>
</evidence>
<feature type="domain" description="Thioesterase" evidence="2">
    <location>
        <begin position="52"/>
        <end position="123"/>
    </location>
</feature>
<proteinExistence type="predicted"/>
<dbReference type="InterPro" id="IPR003736">
    <property type="entry name" value="PAAI_dom"/>
</dbReference>
<evidence type="ECO:0000313" key="4">
    <source>
        <dbReference type="Proteomes" id="UP000297737"/>
    </source>
</evidence>
<dbReference type="Proteomes" id="UP000297737">
    <property type="component" value="Unassembled WGS sequence"/>
</dbReference>
<dbReference type="SUPFAM" id="SSF54637">
    <property type="entry name" value="Thioesterase/thiol ester dehydrase-isomerase"/>
    <property type="match status" value="1"/>
</dbReference>
<dbReference type="OrthoDB" id="9813158at2"/>
<dbReference type="AlphaFoldDB" id="A0A4Y9EL84"/>
<accession>A0A4Y9EL84</accession>
<comment type="caution">
    <text evidence="3">The sequence shown here is derived from an EMBL/GenBank/DDBJ whole genome shotgun (WGS) entry which is preliminary data.</text>
</comment>
<dbReference type="RefSeq" id="WP_135246644.1">
    <property type="nucleotide sequence ID" value="NZ_SIHO01000003.1"/>
</dbReference>